<dbReference type="GO" id="GO:0015074">
    <property type="term" value="P:DNA integration"/>
    <property type="evidence" value="ECO:0007669"/>
    <property type="project" value="InterPro"/>
</dbReference>
<dbReference type="Pfam" id="PF18701">
    <property type="entry name" value="DUF5641"/>
    <property type="match status" value="1"/>
</dbReference>
<evidence type="ECO:0000259" key="1">
    <source>
        <dbReference type="PROSITE" id="PS50994"/>
    </source>
</evidence>
<proteinExistence type="evidence at transcript level"/>
<sequence>MKGLILHSGNTFQTALNPADDASRGLRVAALVKCERWFAGPPFLCKSEDQWPTSPLIPDVLPEEFVLKERKVVAVHLVSTKLDCINQLINRYSSWKRMKKAVAWLLRFVKFIRTKNKLQVTDPISVAELQKAELAVIKYVQQQEFAEEIRAHSQRDHKYAVNKRVSRKSGRSLQRLNPILVDGVLRVGGRLHRAPVAYDLKHPVILPNKHHVTNLIIEDHHNTVQHSGMGLTWTLLRQKYWVVRGGVAVRRVLGQCIFCCRRNAPIGQQMMANLPRERITPGERPFTYVGVDYFGPLLVKQGRSEVKRYGCIFTCLTVRAVHIEIAHSLSTDSFIDALRRLIGRRGKPKKIFSDNGTNFIGANRVLRDSLKAWNQAQIYDCLRQRDIEWAFNPPTASHMGGVWERLIRSVRKILSALMSEQTPNDETLITFMVEVEAKLNSRPLTPVTMDTESDEPLTPNHLVLLGHCDTLPPGVFDKKDNYVRRRWRQVQYLANQFWSRWVNEYLPTLQVRQTWTVPERNLAHDDLVLLADNSVSRGRWLTGRVVDTYPAEDGSVRTLLVKTKNGTLKRPIAKLCLIRKAGEN</sequence>
<dbReference type="InterPro" id="IPR036397">
    <property type="entry name" value="RNaseH_sf"/>
</dbReference>
<dbReference type="Gene3D" id="3.30.420.10">
    <property type="entry name" value="Ribonuclease H-like superfamily/Ribonuclease H"/>
    <property type="match status" value="1"/>
</dbReference>
<organism evidence="2">
    <name type="scientific">Phallusia mammillata</name>
    <dbReference type="NCBI Taxonomy" id="59560"/>
    <lineage>
        <taxon>Eukaryota</taxon>
        <taxon>Metazoa</taxon>
        <taxon>Chordata</taxon>
        <taxon>Tunicata</taxon>
        <taxon>Ascidiacea</taxon>
        <taxon>Phlebobranchia</taxon>
        <taxon>Ascidiidae</taxon>
        <taxon>Phallusia</taxon>
    </lineage>
</organism>
<protein>
    <submittedName>
        <fullName evidence="2">Uncharacterized protein LOC104265735</fullName>
    </submittedName>
</protein>
<dbReference type="EMBL" id="LR787293">
    <property type="protein sequence ID" value="CAB3263155.1"/>
    <property type="molecule type" value="mRNA"/>
</dbReference>
<dbReference type="InterPro" id="IPR041588">
    <property type="entry name" value="Integrase_H2C2"/>
</dbReference>
<gene>
    <name evidence="2" type="primary">LOC104265735-001</name>
</gene>
<dbReference type="PANTHER" id="PTHR47331">
    <property type="entry name" value="PHD-TYPE DOMAIN-CONTAINING PROTEIN"/>
    <property type="match status" value="1"/>
</dbReference>
<dbReference type="InterPro" id="IPR012337">
    <property type="entry name" value="RNaseH-like_sf"/>
</dbReference>
<dbReference type="InterPro" id="IPR040676">
    <property type="entry name" value="DUF5641"/>
</dbReference>
<dbReference type="AlphaFoldDB" id="A0A6F9DJR4"/>
<feature type="domain" description="Integrase catalytic" evidence="1">
    <location>
        <begin position="281"/>
        <end position="467"/>
    </location>
</feature>
<reference evidence="2" key="1">
    <citation type="submission" date="2020-04" db="EMBL/GenBank/DDBJ databases">
        <authorList>
            <person name="Neveu A P."/>
        </authorList>
    </citation>
    <scope>NUCLEOTIDE SEQUENCE</scope>
    <source>
        <tissue evidence="2">Whole embryo</tissue>
    </source>
</reference>
<dbReference type="GO" id="GO:0003676">
    <property type="term" value="F:nucleic acid binding"/>
    <property type="evidence" value="ECO:0007669"/>
    <property type="project" value="InterPro"/>
</dbReference>
<dbReference type="PANTHER" id="PTHR47331:SF1">
    <property type="entry name" value="GAG-LIKE PROTEIN"/>
    <property type="match status" value="1"/>
</dbReference>
<dbReference type="Pfam" id="PF17921">
    <property type="entry name" value="Integrase_H2C2"/>
    <property type="match status" value="1"/>
</dbReference>
<dbReference type="PROSITE" id="PS50994">
    <property type="entry name" value="INTEGRASE"/>
    <property type="match status" value="1"/>
</dbReference>
<dbReference type="SUPFAM" id="SSF53098">
    <property type="entry name" value="Ribonuclease H-like"/>
    <property type="match status" value="1"/>
</dbReference>
<name>A0A6F9DJR4_9ASCI</name>
<evidence type="ECO:0000313" key="2">
    <source>
        <dbReference type="EMBL" id="CAB3263155.1"/>
    </source>
</evidence>
<dbReference type="InterPro" id="IPR001584">
    <property type="entry name" value="Integrase_cat-core"/>
</dbReference>
<accession>A0A6F9DJR4</accession>